<feature type="domain" description="L-asparaginase N-terminal" evidence="8">
    <location>
        <begin position="61"/>
        <end position="252"/>
    </location>
</feature>
<dbReference type="SMART" id="SM00870">
    <property type="entry name" value="Asparaginase"/>
    <property type="match status" value="1"/>
</dbReference>
<feature type="binding site" evidence="4">
    <location>
        <position position="115"/>
    </location>
    <ligand>
        <name>substrate</name>
    </ligand>
</feature>
<dbReference type="InterPro" id="IPR036152">
    <property type="entry name" value="Asp/glu_Ase-like_sf"/>
</dbReference>
<dbReference type="PRINTS" id="PR00139">
    <property type="entry name" value="ASNGLNASE"/>
</dbReference>
<dbReference type="PANTHER" id="PTHR11707">
    <property type="entry name" value="L-ASPARAGINASE"/>
    <property type="match status" value="1"/>
</dbReference>
<keyword evidence="11" id="KW-1185">Reference proteome</keyword>
<evidence type="ECO:0000256" key="4">
    <source>
        <dbReference type="PIRSR" id="PIRSR001220-2"/>
    </source>
</evidence>
<evidence type="ECO:0000313" key="10">
    <source>
        <dbReference type="EMBL" id="QDH14455.1"/>
    </source>
</evidence>
<dbReference type="OrthoDB" id="9788068at2"/>
<comment type="similarity">
    <text evidence="1 6">Belongs to the asparaginase 1 family.</text>
</comment>
<proteinExistence type="inferred from homology"/>
<dbReference type="FunFam" id="3.40.50.1170:FF:000001">
    <property type="entry name" value="L-asparaginase 2"/>
    <property type="match status" value="1"/>
</dbReference>
<feature type="binding site" evidence="4">
    <location>
        <begin position="148"/>
        <end position="149"/>
    </location>
    <ligand>
        <name>substrate</name>
    </ligand>
</feature>
<dbReference type="Pfam" id="PF00710">
    <property type="entry name" value="Asparaginase"/>
    <property type="match status" value="1"/>
</dbReference>
<dbReference type="PIRSF" id="PIRSF500176">
    <property type="entry name" value="L_ASNase"/>
    <property type="match status" value="1"/>
</dbReference>
<dbReference type="InterPro" id="IPR027473">
    <property type="entry name" value="L-asparaginase_C"/>
</dbReference>
<dbReference type="InterPro" id="IPR027475">
    <property type="entry name" value="Asparaginase/glutaminase_AS2"/>
</dbReference>
<dbReference type="SUPFAM" id="SSF53774">
    <property type="entry name" value="Glutaminase/Asparaginase"/>
    <property type="match status" value="1"/>
</dbReference>
<dbReference type="Proteomes" id="UP000318709">
    <property type="component" value="Chromosome"/>
</dbReference>
<protein>
    <submittedName>
        <fullName evidence="10">Asparaginase</fullName>
    </submittedName>
</protein>
<dbReference type="PANTHER" id="PTHR11707:SF28">
    <property type="entry name" value="60 KDA LYSOPHOSPHOLIPASE"/>
    <property type="match status" value="1"/>
</dbReference>
<dbReference type="GO" id="GO:0004067">
    <property type="term" value="F:asparaginase activity"/>
    <property type="evidence" value="ECO:0007669"/>
    <property type="project" value="UniProtKB-UniRule"/>
</dbReference>
<evidence type="ECO:0000256" key="6">
    <source>
        <dbReference type="RuleBase" id="RU004456"/>
    </source>
</evidence>
<feature type="domain" description="Asparaginase/glutaminase C-terminal" evidence="9">
    <location>
        <begin position="272"/>
        <end position="383"/>
    </location>
</feature>
<dbReference type="Gene3D" id="3.40.50.40">
    <property type="match status" value="1"/>
</dbReference>
<evidence type="ECO:0000256" key="5">
    <source>
        <dbReference type="PROSITE-ProRule" id="PRU10100"/>
    </source>
</evidence>
<dbReference type="InterPro" id="IPR037152">
    <property type="entry name" value="L-asparaginase_N_sf"/>
</dbReference>
<dbReference type="CDD" id="cd08964">
    <property type="entry name" value="L-asparaginase_II"/>
    <property type="match status" value="1"/>
</dbReference>
<evidence type="ECO:0000259" key="8">
    <source>
        <dbReference type="Pfam" id="PF00710"/>
    </source>
</evidence>
<dbReference type="Pfam" id="PF17763">
    <property type="entry name" value="Asparaginase_C"/>
    <property type="match status" value="1"/>
</dbReference>
<gene>
    <name evidence="10" type="ORF">E3E12_06620</name>
</gene>
<dbReference type="Gene3D" id="3.40.50.1170">
    <property type="entry name" value="L-asparaginase, N-terminal domain"/>
    <property type="match status" value="1"/>
</dbReference>
<dbReference type="PROSITE" id="PS51732">
    <property type="entry name" value="ASN_GLN_ASE_3"/>
    <property type="match status" value="1"/>
</dbReference>
<dbReference type="InterPro" id="IPR004550">
    <property type="entry name" value="AsnASE_II"/>
</dbReference>
<feature type="signal peptide" evidence="7">
    <location>
        <begin position="1"/>
        <end position="39"/>
    </location>
</feature>
<name>A0A4Y6UEJ3_9PROT</name>
<reference evidence="10 11" key="1">
    <citation type="submission" date="2019-03" db="EMBL/GenBank/DDBJ databases">
        <title>The complete genome sequence of Swingsia_sp. F3b2 LMG30590(T).</title>
        <authorList>
            <person name="Chua K.-O."/>
            <person name="Chan K.-G."/>
            <person name="See-Too W.-S."/>
        </authorList>
    </citation>
    <scope>NUCLEOTIDE SEQUENCE [LARGE SCALE GENOMIC DNA]</scope>
    <source>
        <strain evidence="10 11">F3b2</strain>
    </source>
</reference>
<evidence type="ECO:0000259" key="9">
    <source>
        <dbReference type="Pfam" id="PF17763"/>
    </source>
</evidence>
<evidence type="ECO:0000256" key="2">
    <source>
        <dbReference type="ARBA" id="ARBA00022801"/>
    </source>
</evidence>
<evidence type="ECO:0000256" key="3">
    <source>
        <dbReference type="PIRSR" id="PIRSR001220-1"/>
    </source>
</evidence>
<keyword evidence="2" id="KW-0378">Hydrolase</keyword>
<dbReference type="InterPro" id="IPR027474">
    <property type="entry name" value="L-asparaginase_N"/>
</dbReference>
<accession>A0A4Y6UEJ3</accession>
<evidence type="ECO:0000313" key="11">
    <source>
        <dbReference type="Proteomes" id="UP000318709"/>
    </source>
</evidence>
<dbReference type="SFLD" id="SFLDS00057">
    <property type="entry name" value="Glutaminase/Asparaginase"/>
    <property type="match status" value="1"/>
</dbReference>
<dbReference type="EMBL" id="CP038231">
    <property type="protein sequence ID" value="QDH14455.1"/>
    <property type="molecule type" value="Genomic_DNA"/>
</dbReference>
<dbReference type="PROSITE" id="PS00917">
    <property type="entry name" value="ASN_GLN_ASE_2"/>
    <property type="match status" value="1"/>
</dbReference>
<dbReference type="AlphaFoldDB" id="A0A4Y6UEJ3"/>
<feature type="active site" evidence="5">
    <location>
        <position position="148"/>
    </location>
</feature>
<sequence length="386" mass="39780">MQPGGTECGKSWRHVGRGVGLALSLAAGLAAIQPGGANAATSAPNTGGNQPSSSGGKRCTLLVLATGGTIAGQPNGFSAVGYKAGSLSGADLVASVPALGHLAQLRVEQIANIPSQDMNEAVWRHLAARIHQADIHHEACGIVITHGTDTMEESAYFLHKTYGGHTPVVITGAMRPASATSADGPANLLAAARTALAPQADGRGVLVVMNDQIHSARNVSKTHTTALQTFRSLNGGVAGWVDDDQVRFAQAPDTRTPDHDPLYDLPGHDLPRVDIIYVHAGLDAQPVEDAVARGAQGLVLAGVGDGNAPKAVLEALDKARAKGVLVVRSRRPAEGFTNRDVEVNDSARGFVAAGRLSPVQARLLAQLIIATGPKGVGEVQRAFDAE</sequence>
<organism evidence="10 11">
    <name type="scientific">Formicincola oecophyllae</name>
    <dbReference type="NCBI Taxonomy" id="2558361"/>
    <lineage>
        <taxon>Bacteria</taxon>
        <taxon>Pseudomonadati</taxon>
        <taxon>Pseudomonadota</taxon>
        <taxon>Alphaproteobacteria</taxon>
        <taxon>Acetobacterales</taxon>
        <taxon>Acetobacteraceae</taxon>
        <taxon>Formicincola</taxon>
    </lineage>
</organism>
<dbReference type="InterPro" id="IPR040919">
    <property type="entry name" value="Asparaginase_C"/>
</dbReference>
<dbReference type="PIRSF" id="PIRSF001220">
    <property type="entry name" value="L-ASNase_gatD"/>
    <property type="match status" value="1"/>
</dbReference>
<dbReference type="GO" id="GO:0006528">
    <property type="term" value="P:asparagine metabolic process"/>
    <property type="evidence" value="ECO:0007669"/>
    <property type="project" value="InterPro"/>
</dbReference>
<evidence type="ECO:0000256" key="7">
    <source>
        <dbReference type="SAM" id="SignalP"/>
    </source>
</evidence>
<dbReference type="InterPro" id="IPR006034">
    <property type="entry name" value="Asparaginase/glutaminase-like"/>
</dbReference>
<evidence type="ECO:0000256" key="1">
    <source>
        <dbReference type="ARBA" id="ARBA00010518"/>
    </source>
</evidence>
<feature type="chain" id="PRO_5021360211" evidence="7">
    <location>
        <begin position="40"/>
        <end position="386"/>
    </location>
</feature>
<dbReference type="KEGG" id="swf:E3E12_06620"/>
<feature type="active site" description="O-isoaspartyl threonine intermediate" evidence="3">
    <location>
        <position position="69"/>
    </location>
</feature>
<keyword evidence="7" id="KW-0732">Signal</keyword>
<dbReference type="NCBIfam" id="TIGR00520">
    <property type="entry name" value="asnASE_II"/>
    <property type="match status" value="1"/>
</dbReference>